<evidence type="ECO:0000256" key="1">
    <source>
        <dbReference type="ARBA" id="ARBA00004141"/>
    </source>
</evidence>
<accession>A0A2I4H962</accession>
<dbReference type="Proteomes" id="UP000235220">
    <property type="component" value="Chromosome 8"/>
</dbReference>
<proteinExistence type="predicted"/>
<evidence type="ECO:0000313" key="7">
    <source>
        <dbReference type="Proteomes" id="UP000235220"/>
    </source>
</evidence>
<keyword evidence="3" id="KW-0677">Repeat</keyword>
<comment type="subcellular location">
    <subcellularLocation>
        <location evidence="1">Membrane</location>
        <topology evidence="1">Multi-pass membrane protein</topology>
    </subcellularLocation>
</comment>
<dbReference type="OrthoDB" id="681126at2759"/>
<sequence length="189" mass="21346">MADGVRRSKDLNSPGQLLATRCHERAARYTNNERHEPAPTAQSKFKKWWAYFCLCGWVKHFMRRGRSNWVLETRGTLMLAATVIATVTFQIGINPPGGVWQQDCEGHTKFQNCTGKAIFSDINPNEYELFLSFNTTSLVATLSVVLLVTMLIAVTFLLSTYFLAMDLVTSDTVKEKPMITWILFTLSGI</sequence>
<keyword evidence="2" id="KW-0812">Transmembrane</keyword>
<dbReference type="STRING" id="51240.A0A2I4H962"/>
<dbReference type="KEGG" id="jre:109014643"/>
<evidence type="ECO:0000313" key="8">
    <source>
        <dbReference type="RefSeq" id="XP_018852692.1"/>
    </source>
</evidence>
<dbReference type="PANTHER" id="PTHR24186">
    <property type="entry name" value="PROTEIN PHOSPHATASE 1 REGULATORY SUBUNIT"/>
    <property type="match status" value="1"/>
</dbReference>
<dbReference type="InterPro" id="IPR026961">
    <property type="entry name" value="PGG_dom"/>
</dbReference>
<evidence type="ECO:0000256" key="4">
    <source>
        <dbReference type="ARBA" id="ARBA00022989"/>
    </source>
</evidence>
<dbReference type="RefSeq" id="XP_018852692.1">
    <property type="nucleotide sequence ID" value="XM_018997147.1"/>
</dbReference>
<evidence type="ECO:0000256" key="3">
    <source>
        <dbReference type="ARBA" id="ARBA00022737"/>
    </source>
</evidence>
<keyword evidence="5" id="KW-0040">ANK repeat</keyword>
<dbReference type="GO" id="GO:0016020">
    <property type="term" value="C:membrane"/>
    <property type="evidence" value="ECO:0000318"/>
    <property type="project" value="GO_Central"/>
</dbReference>
<evidence type="ECO:0000256" key="5">
    <source>
        <dbReference type="ARBA" id="ARBA00023043"/>
    </source>
</evidence>
<keyword evidence="6" id="KW-0472">Membrane</keyword>
<dbReference type="PANTHER" id="PTHR24186:SF37">
    <property type="entry name" value="PGG DOMAIN-CONTAINING PROTEIN"/>
    <property type="match status" value="1"/>
</dbReference>
<dbReference type="AlphaFoldDB" id="A0A2I4H962"/>
<protein>
    <submittedName>
        <fullName evidence="8">Uncharacterized protein LOC109014643</fullName>
    </submittedName>
</protein>
<organism evidence="7 8">
    <name type="scientific">Juglans regia</name>
    <name type="common">English walnut</name>
    <dbReference type="NCBI Taxonomy" id="51240"/>
    <lineage>
        <taxon>Eukaryota</taxon>
        <taxon>Viridiplantae</taxon>
        <taxon>Streptophyta</taxon>
        <taxon>Embryophyta</taxon>
        <taxon>Tracheophyta</taxon>
        <taxon>Spermatophyta</taxon>
        <taxon>Magnoliopsida</taxon>
        <taxon>eudicotyledons</taxon>
        <taxon>Gunneridae</taxon>
        <taxon>Pentapetalae</taxon>
        <taxon>rosids</taxon>
        <taxon>fabids</taxon>
        <taxon>Fagales</taxon>
        <taxon>Juglandaceae</taxon>
        <taxon>Juglans</taxon>
    </lineage>
</organism>
<reference evidence="8" key="1">
    <citation type="submission" date="2025-08" db="UniProtKB">
        <authorList>
            <consortium name="RefSeq"/>
        </authorList>
    </citation>
    <scope>IDENTIFICATION</scope>
    <source>
        <tissue evidence="8">Leaves</tissue>
    </source>
</reference>
<gene>
    <name evidence="8" type="primary">LOC109014643</name>
</gene>
<dbReference type="Gramene" id="Jr08_15410_p1">
    <property type="protein sequence ID" value="cds.Jr08_15410_p1"/>
    <property type="gene ID" value="Jr08_15410"/>
</dbReference>
<dbReference type="GeneID" id="109014643"/>
<name>A0A2I4H962_JUGRE</name>
<keyword evidence="4" id="KW-1133">Transmembrane helix</keyword>
<dbReference type="Pfam" id="PF13962">
    <property type="entry name" value="PGG"/>
    <property type="match status" value="1"/>
</dbReference>
<keyword evidence="7" id="KW-1185">Reference proteome</keyword>
<evidence type="ECO:0000256" key="6">
    <source>
        <dbReference type="ARBA" id="ARBA00023136"/>
    </source>
</evidence>
<evidence type="ECO:0000256" key="2">
    <source>
        <dbReference type="ARBA" id="ARBA00022692"/>
    </source>
</evidence>